<gene>
    <name evidence="1" type="ORF">ETU09_00500</name>
</gene>
<reference evidence="1 2" key="1">
    <citation type="submission" date="2019-02" db="EMBL/GenBank/DDBJ databases">
        <title>Apibacter muscae sp. nov.: a novel member of the house fly microbiota.</title>
        <authorList>
            <person name="Park R."/>
        </authorList>
    </citation>
    <scope>NUCLEOTIDE SEQUENCE [LARGE SCALE GENOMIC DNA]</scope>
    <source>
        <strain evidence="1 2">AL1</strain>
    </source>
</reference>
<keyword evidence="2" id="KW-1185">Reference proteome</keyword>
<evidence type="ECO:0008006" key="3">
    <source>
        <dbReference type="Google" id="ProtNLM"/>
    </source>
</evidence>
<dbReference type="RefSeq" id="WP_146291183.1">
    <property type="nucleotide sequence ID" value="NZ_SELH01000011.1"/>
</dbReference>
<accession>A0A563DKW0</accession>
<evidence type="ECO:0000313" key="2">
    <source>
        <dbReference type="Proteomes" id="UP000319499"/>
    </source>
</evidence>
<proteinExistence type="predicted"/>
<protein>
    <recommendedName>
        <fullName evidence="3">DUF2586 family protein</fullName>
    </recommendedName>
</protein>
<name>A0A563DKW0_9FLAO</name>
<dbReference type="AlphaFoldDB" id="A0A563DKW0"/>
<dbReference type="EMBL" id="SELH01000011">
    <property type="protein sequence ID" value="TWP30513.1"/>
    <property type="molecule type" value="Genomic_DNA"/>
</dbReference>
<dbReference type="InterPro" id="IPR019694">
    <property type="entry name" value="Phage_HP1_Orf23"/>
</dbReference>
<sequence length="412" mass="45035">MAQLTGVNVNKLQGGLGRGNGTTDSYVGLVGYISADTLALLPEIKENKALQLLQIEDLETQGFNDSFDANHKLLVHYHISEIFRLAPEAVVYFIPTTSESIEKAIEVIIPAIRENSEIKGLGFCGFSETLETLNVDAIQKNLVDEFTKENRDLDFVLLEGKPKAGETFKVNDLPNLREKAAPNITVIIGQDPAVASLEEAYKNYSAIGSALGMLAIRKISENMGSVNIENKPANSRATTSYPLTDSASSRWLSSALSDGTPLNELSKTDLKTLMQKGYVFIAGYEGFAGLFFSGSTTCIEKASDFSTIENNRVWNAAKRAIRQSLLPYVKGKVKKDPSTGYIKSTTIATWHGAASKALEQMQIKNDISGYEVRIDSNQIVNEDNPVKIRAVVVTDDIAHEFDVDLGLTNNIE</sequence>
<comment type="caution">
    <text evidence="1">The sequence shown here is derived from an EMBL/GenBank/DDBJ whole genome shotgun (WGS) entry which is preliminary data.</text>
</comment>
<dbReference type="OrthoDB" id="1041499at2"/>
<dbReference type="Pfam" id="PF10758">
    <property type="entry name" value="DUF2586"/>
    <property type="match status" value="1"/>
</dbReference>
<organism evidence="1 2">
    <name type="scientific">Apibacter muscae</name>
    <dbReference type="NCBI Taxonomy" id="2509004"/>
    <lineage>
        <taxon>Bacteria</taxon>
        <taxon>Pseudomonadati</taxon>
        <taxon>Bacteroidota</taxon>
        <taxon>Flavobacteriia</taxon>
        <taxon>Flavobacteriales</taxon>
        <taxon>Weeksellaceae</taxon>
        <taxon>Apibacter</taxon>
    </lineage>
</organism>
<evidence type="ECO:0000313" key="1">
    <source>
        <dbReference type="EMBL" id="TWP30513.1"/>
    </source>
</evidence>
<dbReference type="Proteomes" id="UP000319499">
    <property type="component" value="Unassembled WGS sequence"/>
</dbReference>